<protein>
    <recommendedName>
        <fullName evidence="4">F-box domain-containing protein</fullName>
    </recommendedName>
</protein>
<dbReference type="Proteomes" id="UP000663864">
    <property type="component" value="Unassembled WGS sequence"/>
</dbReference>
<comment type="caution">
    <text evidence="1">The sequence shown here is derived from an EMBL/GenBank/DDBJ whole genome shotgun (WGS) entry which is preliminary data.</text>
</comment>
<dbReference type="SUPFAM" id="SSF52047">
    <property type="entry name" value="RNI-like"/>
    <property type="match status" value="1"/>
</dbReference>
<organism evidence="1 3">
    <name type="scientific">Rotaria sordida</name>
    <dbReference type="NCBI Taxonomy" id="392033"/>
    <lineage>
        <taxon>Eukaryota</taxon>
        <taxon>Metazoa</taxon>
        <taxon>Spiralia</taxon>
        <taxon>Gnathifera</taxon>
        <taxon>Rotifera</taxon>
        <taxon>Eurotatoria</taxon>
        <taxon>Bdelloidea</taxon>
        <taxon>Philodinida</taxon>
        <taxon>Philodinidae</taxon>
        <taxon>Rotaria</taxon>
    </lineage>
</organism>
<dbReference type="Proteomes" id="UP000663836">
    <property type="component" value="Unassembled WGS sequence"/>
</dbReference>
<dbReference type="AlphaFoldDB" id="A0A814DH75"/>
<proteinExistence type="predicted"/>
<evidence type="ECO:0000313" key="3">
    <source>
        <dbReference type="Proteomes" id="UP000663864"/>
    </source>
</evidence>
<name>A0A814DH75_9BILA</name>
<evidence type="ECO:0008006" key="4">
    <source>
        <dbReference type="Google" id="ProtNLM"/>
    </source>
</evidence>
<dbReference type="EMBL" id="CAJNOT010000364">
    <property type="protein sequence ID" value="CAF0955675.1"/>
    <property type="molecule type" value="Genomic_DNA"/>
</dbReference>
<reference evidence="1" key="1">
    <citation type="submission" date="2021-02" db="EMBL/GenBank/DDBJ databases">
        <authorList>
            <person name="Nowell W R."/>
        </authorList>
    </citation>
    <scope>NUCLEOTIDE SEQUENCE</scope>
</reference>
<evidence type="ECO:0000313" key="2">
    <source>
        <dbReference type="EMBL" id="CAF3985977.1"/>
    </source>
</evidence>
<accession>A0A814DH75</accession>
<sequence>MVTRLENFPTELFFSIFDYLWAHELFYSFSNLNARIDIIILHTQLHISSENQDIIYSPHRVLSLNLTSSPICLEEFINIRSLTLIKCNLDNLIQLPPHLSRLCIQNIDLPISNTKIIFENSTLINVQLNLHNKLTFYPSILNTDKNFSNIEYLTINYISLNDVIELLQYLTKLKYLHISLFGINKQKITNFSSIPTVTRVICLSMGISFDILCTQFLSIYFPNIRTLSIFTSYVDQNLFINSLEQLLMNNLRYVKKLNVSAQFIINRTLTTNNDNIEAISTRFRTAFWIKRNCRATFKCCNDDPHIIRLYLQTNKKTRTRPSRFLV</sequence>
<gene>
    <name evidence="2" type="ORF">JBS370_LOCUS25447</name>
    <name evidence="1" type="ORF">ZHD862_LOCUS10248</name>
</gene>
<evidence type="ECO:0000313" key="1">
    <source>
        <dbReference type="EMBL" id="CAF0955675.1"/>
    </source>
</evidence>
<dbReference type="EMBL" id="CAJOBD010004232">
    <property type="protein sequence ID" value="CAF3985977.1"/>
    <property type="molecule type" value="Genomic_DNA"/>
</dbReference>